<protein>
    <recommendedName>
        <fullName evidence="4">HTH lacI-type domain-containing protein</fullName>
    </recommendedName>
</protein>
<accession>A0A2G9WQZ7</accession>
<name>A0A2G9WQZ7_9HYPH</name>
<dbReference type="GO" id="GO:0000976">
    <property type="term" value="F:transcription cis-regulatory region binding"/>
    <property type="evidence" value="ECO:0007669"/>
    <property type="project" value="TreeGrafter"/>
</dbReference>
<dbReference type="Pfam" id="PF13377">
    <property type="entry name" value="Peripla_BP_3"/>
    <property type="match status" value="1"/>
</dbReference>
<dbReference type="InterPro" id="IPR046335">
    <property type="entry name" value="LacI/GalR-like_sensor"/>
</dbReference>
<dbReference type="SUPFAM" id="SSF53822">
    <property type="entry name" value="Periplasmic binding protein-like I"/>
    <property type="match status" value="1"/>
</dbReference>
<dbReference type="OrthoDB" id="7170131at2"/>
<reference evidence="5 6" key="1">
    <citation type="submission" date="2017-08" db="EMBL/GenBank/DDBJ databases">
        <title>Pleomorphomonas carboxidotrophicus sp. nov., a new mesophilic hydrogenogenic carboxidotroph.</title>
        <authorList>
            <person name="Esquivel-Elizondo S."/>
            <person name="Krajmalnik-Brown R."/>
            <person name="Maldonado J."/>
        </authorList>
    </citation>
    <scope>NUCLEOTIDE SEQUENCE [LARGE SCALE GENOMIC DNA]</scope>
    <source>
        <strain evidence="5 6">SVCO-16</strain>
    </source>
</reference>
<dbReference type="CDD" id="cd01392">
    <property type="entry name" value="HTH_LacI"/>
    <property type="match status" value="1"/>
</dbReference>
<dbReference type="PROSITE" id="PS00356">
    <property type="entry name" value="HTH_LACI_1"/>
    <property type="match status" value="1"/>
</dbReference>
<keyword evidence="3" id="KW-0804">Transcription</keyword>
<keyword evidence="6" id="KW-1185">Reference proteome</keyword>
<dbReference type="CDD" id="cd06283">
    <property type="entry name" value="PBP1_RegR_EndR_KdgR-like"/>
    <property type="match status" value="1"/>
</dbReference>
<dbReference type="Proteomes" id="UP000231070">
    <property type="component" value="Unassembled WGS sequence"/>
</dbReference>
<dbReference type="EMBL" id="NQVN01000021">
    <property type="protein sequence ID" value="PIO97103.1"/>
    <property type="molecule type" value="Genomic_DNA"/>
</dbReference>
<evidence type="ECO:0000313" key="6">
    <source>
        <dbReference type="Proteomes" id="UP000231070"/>
    </source>
</evidence>
<dbReference type="PANTHER" id="PTHR30146:SF145">
    <property type="entry name" value="RIBOSE OPERON REPRESSOR"/>
    <property type="match status" value="1"/>
</dbReference>
<evidence type="ECO:0000256" key="1">
    <source>
        <dbReference type="ARBA" id="ARBA00023015"/>
    </source>
</evidence>
<dbReference type="InterPro" id="IPR000843">
    <property type="entry name" value="HTH_LacI"/>
</dbReference>
<organism evidence="5 6">
    <name type="scientific">Pleomorphomonas carboxyditropha</name>
    <dbReference type="NCBI Taxonomy" id="2023338"/>
    <lineage>
        <taxon>Bacteria</taxon>
        <taxon>Pseudomonadati</taxon>
        <taxon>Pseudomonadota</taxon>
        <taxon>Alphaproteobacteria</taxon>
        <taxon>Hyphomicrobiales</taxon>
        <taxon>Pleomorphomonadaceae</taxon>
        <taxon>Pleomorphomonas</taxon>
    </lineage>
</organism>
<dbReference type="SUPFAM" id="SSF47413">
    <property type="entry name" value="lambda repressor-like DNA-binding domains"/>
    <property type="match status" value="1"/>
</dbReference>
<dbReference type="Pfam" id="PF00356">
    <property type="entry name" value="LacI"/>
    <property type="match status" value="1"/>
</dbReference>
<dbReference type="AlphaFoldDB" id="A0A2G9WQZ7"/>
<dbReference type="Gene3D" id="1.10.260.40">
    <property type="entry name" value="lambda repressor-like DNA-binding domains"/>
    <property type="match status" value="1"/>
</dbReference>
<keyword evidence="2" id="KW-0238">DNA-binding</keyword>
<dbReference type="SMART" id="SM00354">
    <property type="entry name" value="HTH_LACI"/>
    <property type="match status" value="1"/>
</dbReference>
<evidence type="ECO:0000313" key="5">
    <source>
        <dbReference type="EMBL" id="PIO97103.1"/>
    </source>
</evidence>
<dbReference type="InterPro" id="IPR010982">
    <property type="entry name" value="Lambda_DNA-bd_dom_sf"/>
</dbReference>
<feature type="domain" description="HTH lacI-type" evidence="4">
    <location>
        <begin position="17"/>
        <end position="72"/>
    </location>
</feature>
<dbReference type="InterPro" id="IPR028082">
    <property type="entry name" value="Peripla_BP_I"/>
</dbReference>
<evidence type="ECO:0000256" key="2">
    <source>
        <dbReference type="ARBA" id="ARBA00023125"/>
    </source>
</evidence>
<dbReference type="Gene3D" id="3.40.50.2300">
    <property type="match status" value="2"/>
</dbReference>
<keyword evidence="1" id="KW-0805">Transcription regulation</keyword>
<dbReference type="GO" id="GO:0003700">
    <property type="term" value="F:DNA-binding transcription factor activity"/>
    <property type="evidence" value="ECO:0007669"/>
    <property type="project" value="TreeGrafter"/>
</dbReference>
<dbReference type="PANTHER" id="PTHR30146">
    <property type="entry name" value="LACI-RELATED TRANSCRIPTIONAL REPRESSOR"/>
    <property type="match status" value="1"/>
</dbReference>
<gene>
    <name evidence="5" type="ORF">CJ014_21780</name>
</gene>
<evidence type="ECO:0000259" key="4">
    <source>
        <dbReference type="PROSITE" id="PS50932"/>
    </source>
</evidence>
<comment type="caution">
    <text evidence="5">The sequence shown here is derived from an EMBL/GenBank/DDBJ whole genome shotgun (WGS) entry which is preliminary data.</text>
</comment>
<evidence type="ECO:0000256" key="3">
    <source>
        <dbReference type="ARBA" id="ARBA00023163"/>
    </source>
</evidence>
<dbReference type="PROSITE" id="PS50932">
    <property type="entry name" value="HTH_LACI_2"/>
    <property type="match status" value="1"/>
</dbReference>
<proteinExistence type="predicted"/>
<dbReference type="RefSeq" id="WP_100082619.1">
    <property type="nucleotide sequence ID" value="NZ_NQVN01000021.1"/>
</dbReference>
<sequence>MSSDTKQALPGEPPRSVTISDVALEAGVSKAAVSRFLGGRFELVSAQNQAQIEAAIGRLGYRPNRLARGLKRGRTRLIGFVAANATNPYSVEVMRSAERACRARGYSMMLCNSADDPATEQDILDTLAAYSVEGIILHTTSERHKTSARATDEMKVVLLDRLLAGSRHDYVGLDNADACRQATQHLIGNGFRDIAFVSETIAGVSTREERSSVFLSEAARHAGVRGRIIEVDLADESALAALVAAFVGDRDGSLGPKAMIAGSGITTLRVVRAIHRLGLAMPDDLGFIGFDELEWSPLVSGGITTIAQPTDAIGGTAVSHLMDRIGGDLSPRRKTVFQGQLIARRSSAAV</sequence>